<keyword evidence="1" id="KW-0732">Signal</keyword>
<sequence>MCGTTVFLLCLFLGMAAAQQPSLDVVQSSHSSSCNDEYLVVGVDNITFEVDVSGNNSEFTFGISISPEFSRELANNDPSTSKFLCSPFGSTQNTFCVQDVTDGCSCQILSPNVFRVKNVYTVEAVNESRGRIRLIWRSIDNSIAVFHDIPEVLGEYVKKWVFEQFDN</sequence>
<keyword evidence="3" id="KW-1185">Reference proteome</keyword>
<name>A0AAV4CWR7_9GAST</name>
<organism evidence="2 3">
    <name type="scientific">Plakobranchus ocellatus</name>
    <dbReference type="NCBI Taxonomy" id="259542"/>
    <lineage>
        <taxon>Eukaryota</taxon>
        <taxon>Metazoa</taxon>
        <taxon>Spiralia</taxon>
        <taxon>Lophotrochozoa</taxon>
        <taxon>Mollusca</taxon>
        <taxon>Gastropoda</taxon>
        <taxon>Heterobranchia</taxon>
        <taxon>Euthyneura</taxon>
        <taxon>Panpulmonata</taxon>
        <taxon>Sacoglossa</taxon>
        <taxon>Placobranchoidea</taxon>
        <taxon>Plakobranchidae</taxon>
        <taxon>Plakobranchus</taxon>
    </lineage>
</organism>
<feature type="signal peptide" evidence="1">
    <location>
        <begin position="1"/>
        <end position="18"/>
    </location>
</feature>
<dbReference type="EMBL" id="BLXT01007048">
    <property type="protein sequence ID" value="GFO36325.1"/>
    <property type="molecule type" value="Genomic_DNA"/>
</dbReference>
<evidence type="ECO:0000313" key="3">
    <source>
        <dbReference type="Proteomes" id="UP000735302"/>
    </source>
</evidence>
<comment type="caution">
    <text evidence="2">The sequence shown here is derived from an EMBL/GenBank/DDBJ whole genome shotgun (WGS) entry which is preliminary data.</text>
</comment>
<evidence type="ECO:0000256" key="1">
    <source>
        <dbReference type="SAM" id="SignalP"/>
    </source>
</evidence>
<evidence type="ECO:0000313" key="2">
    <source>
        <dbReference type="EMBL" id="GFO36325.1"/>
    </source>
</evidence>
<dbReference type="AlphaFoldDB" id="A0AAV4CWR7"/>
<dbReference type="Proteomes" id="UP000735302">
    <property type="component" value="Unassembled WGS sequence"/>
</dbReference>
<feature type="chain" id="PRO_5043763885" evidence="1">
    <location>
        <begin position="19"/>
        <end position="167"/>
    </location>
</feature>
<protein>
    <submittedName>
        <fullName evidence="2">Uncharacterized protein</fullName>
    </submittedName>
</protein>
<accession>A0AAV4CWR7</accession>
<proteinExistence type="predicted"/>
<reference evidence="2 3" key="1">
    <citation type="journal article" date="2021" name="Elife">
        <title>Chloroplast acquisition without the gene transfer in kleptoplastic sea slugs, Plakobranchus ocellatus.</title>
        <authorList>
            <person name="Maeda T."/>
            <person name="Takahashi S."/>
            <person name="Yoshida T."/>
            <person name="Shimamura S."/>
            <person name="Takaki Y."/>
            <person name="Nagai Y."/>
            <person name="Toyoda A."/>
            <person name="Suzuki Y."/>
            <person name="Arimoto A."/>
            <person name="Ishii H."/>
            <person name="Satoh N."/>
            <person name="Nishiyama T."/>
            <person name="Hasebe M."/>
            <person name="Maruyama T."/>
            <person name="Minagawa J."/>
            <person name="Obokata J."/>
            <person name="Shigenobu S."/>
        </authorList>
    </citation>
    <scope>NUCLEOTIDE SEQUENCE [LARGE SCALE GENOMIC DNA]</scope>
</reference>
<gene>
    <name evidence="2" type="ORF">PoB_006283000</name>
</gene>